<dbReference type="NCBIfam" id="NF037995">
    <property type="entry name" value="TRAP_S1"/>
    <property type="match status" value="1"/>
</dbReference>
<gene>
    <name evidence="4" type="ORF">DT065_04190</name>
</gene>
<evidence type="ECO:0000313" key="5">
    <source>
        <dbReference type="Proteomes" id="UP000252100"/>
    </source>
</evidence>
<dbReference type="Pfam" id="PF03480">
    <property type="entry name" value="DctP"/>
    <property type="match status" value="1"/>
</dbReference>
<dbReference type="CDD" id="cd13603">
    <property type="entry name" value="PBP2_TRAP_Siap_TeaA_like"/>
    <property type="match status" value="1"/>
</dbReference>
<evidence type="ECO:0000256" key="1">
    <source>
        <dbReference type="ARBA" id="ARBA00009023"/>
    </source>
</evidence>
<dbReference type="InterPro" id="IPR018389">
    <property type="entry name" value="DctP_fam"/>
</dbReference>
<dbReference type="InterPro" id="IPR038404">
    <property type="entry name" value="TRAP_DctP_sf"/>
</dbReference>
<dbReference type="PANTHER" id="PTHR33376">
    <property type="match status" value="1"/>
</dbReference>
<dbReference type="PANTHER" id="PTHR33376:SF7">
    <property type="entry name" value="C4-DICARBOXYLATE-BINDING PROTEIN DCTB"/>
    <property type="match status" value="1"/>
</dbReference>
<organism evidence="4 5">
    <name type="scientific">Salicibibacter kimchii</name>
    <dbReference type="NCBI Taxonomy" id="2099786"/>
    <lineage>
        <taxon>Bacteria</taxon>
        <taxon>Bacillati</taxon>
        <taxon>Bacillota</taxon>
        <taxon>Bacilli</taxon>
        <taxon>Bacillales</taxon>
        <taxon>Bacillaceae</taxon>
        <taxon>Salicibibacter</taxon>
    </lineage>
</organism>
<keyword evidence="2" id="KW-0813">Transport</keyword>
<dbReference type="EMBL" id="CP031092">
    <property type="protein sequence ID" value="AXF55297.1"/>
    <property type="molecule type" value="Genomic_DNA"/>
</dbReference>
<evidence type="ECO:0000256" key="2">
    <source>
        <dbReference type="ARBA" id="ARBA00022448"/>
    </source>
</evidence>
<proteinExistence type="inferred from homology"/>
<dbReference type="GO" id="GO:0055085">
    <property type="term" value="P:transmembrane transport"/>
    <property type="evidence" value="ECO:0007669"/>
    <property type="project" value="InterPro"/>
</dbReference>
<dbReference type="KEGG" id="rue:DT065_04190"/>
<dbReference type="RefSeq" id="WP_114371158.1">
    <property type="nucleotide sequence ID" value="NZ_CP031092.1"/>
</dbReference>
<dbReference type="OrthoDB" id="9776801at2"/>
<comment type="similarity">
    <text evidence="1">Belongs to the bacterial solute-binding protein 7 family.</text>
</comment>
<accession>A0A345BWG6</accession>
<evidence type="ECO:0000313" key="4">
    <source>
        <dbReference type="EMBL" id="AXF55297.1"/>
    </source>
</evidence>
<sequence>MVRKNILFMLILGFTLGILLVGCGENSTDVDGGDGEGAEAGGGDEEVVELSLGHVLTEDSKFHAAATAMAEEVEERSNGSMVVEIFPQGQLGDESQLISSARSGDTELVVSAITPITNVAEEFAIFDLPYLFDDFEHANQIVPEIIPGYFDILEDYELVGLGYVGGQEFNAFATQPIHEVSDLNGLKIRVPPAPGWIASYEELGAQATPTEYSEVYIGLEQGTLDGGVTSPEQFIQDNFNEVADYYSLTRSHMQHIVMTASQEAMDSLTDDQQEIIRESAEIATESAKDFYEEIYHESLEEAENTGTEIIEPDLEGFREQGEQVYDELIQDVPNGQELFDEIQEAR</sequence>
<dbReference type="AlphaFoldDB" id="A0A345BWG6"/>
<evidence type="ECO:0000256" key="3">
    <source>
        <dbReference type="ARBA" id="ARBA00022729"/>
    </source>
</evidence>
<dbReference type="PROSITE" id="PS51257">
    <property type="entry name" value="PROKAR_LIPOPROTEIN"/>
    <property type="match status" value="1"/>
</dbReference>
<keyword evidence="3" id="KW-0732">Signal</keyword>
<dbReference type="Gene3D" id="3.40.190.170">
    <property type="entry name" value="Bacterial extracellular solute-binding protein, family 7"/>
    <property type="match status" value="1"/>
</dbReference>
<name>A0A345BWG6_9BACI</name>
<reference evidence="4 5" key="1">
    <citation type="journal article" date="2018" name="J. Microbiol.">
        <title>Salicibibacter kimchii gen. nov., sp. nov., a moderately halophilic and alkalitolerant bacterium in the family Bacillaceae, isolated from kimchi.</title>
        <authorList>
            <person name="Jang J.Y."/>
            <person name="Oh Y.J."/>
            <person name="Lim S.K."/>
            <person name="Park H.K."/>
            <person name="Lee C."/>
            <person name="Kim J.Y."/>
            <person name="Lee M.A."/>
            <person name="Choi H.J."/>
        </authorList>
    </citation>
    <scope>NUCLEOTIDE SEQUENCE [LARGE SCALE GENOMIC DNA]</scope>
    <source>
        <strain evidence="4 5">NKC1-1</strain>
    </source>
</reference>
<dbReference type="Proteomes" id="UP000252100">
    <property type="component" value="Chromosome"/>
</dbReference>
<protein>
    <submittedName>
        <fullName evidence="4">C4-dicarboxylate ABC transporter substrate-binding protein</fullName>
    </submittedName>
</protein>
<keyword evidence="5" id="KW-1185">Reference proteome</keyword>